<dbReference type="GO" id="GO:0016973">
    <property type="term" value="P:poly(A)+ mRNA export from nucleus"/>
    <property type="evidence" value="ECO:0007669"/>
    <property type="project" value="TreeGrafter"/>
</dbReference>
<evidence type="ECO:0000313" key="7">
    <source>
        <dbReference type="Proteomes" id="UP000245884"/>
    </source>
</evidence>
<reference evidence="6 7" key="1">
    <citation type="journal article" date="2018" name="Mol. Biol. Evol.">
        <title>Broad Genomic Sampling Reveals a Smut Pathogenic Ancestry of the Fungal Clade Ustilaginomycotina.</title>
        <authorList>
            <person name="Kijpornyongpan T."/>
            <person name="Mondo S.J."/>
            <person name="Barry K."/>
            <person name="Sandor L."/>
            <person name="Lee J."/>
            <person name="Lipzen A."/>
            <person name="Pangilinan J."/>
            <person name="LaButti K."/>
            <person name="Hainaut M."/>
            <person name="Henrissat B."/>
            <person name="Grigoriev I.V."/>
            <person name="Spatafora J.W."/>
            <person name="Aime M.C."/>
        </authorList>
    </citation>
    <scope>NUCLEOTIDE SEQUENCE [LARGE SCALE GENOMIC DNA]</scope>
    <source>
        <strain evidence="6 7">MCA 5214</strain>
    </source>
</reference>
<comment type="subcellular location">
    <subcellularLocation>
        <location evidence="3">Nucleus</location>
    </subcellularLocation>
</comment>
<dbReference type="STRING" id="1569628.A0A316UJ17"/>
<evidence type="ECO:0000313" key="6">
    <source>
        <dbReference type="EMBL" id="PWN25256.1"/>
    </source>
</evidence>
<dbReference type="EMBL" id="KZ819677">
    <property type="protein sequence ID" value="PWN25256.1"/>
    <property type="molecule type" value="Genomic_DNA"/>
</dbReference>
<dbReference type="Proteomes" id="UP000245884">
    <property type="component" value="Unassembled WGS sequence"/>
</dbReference>
<evidence type="ECO:0000259" key="5">
    <source>
        <dbReference type="PROSITE" id="PS51319"/>
    </source>
</evidence>
<gene>
    <name evidence="6" type="ORF">BDZ90DRAFT_234453</name>
</gene>
<dbReference type="PANTHER" id="PTHR46010">
    <property type="entry name" value="PROTEIN IWS1 HOMOLOG"/>
    <property type="match status" value="1"/>
</dbReference>
<dbReference type="RefSeq" id="XP_025359868.1">
    <property type="nucleotide sequence ID" value="XM_025507026.1"/>
</dbReference>
<feature type="region of interest" description="Disordered" evidence="4">
    <location>
        <begin position="1"/>
        <end position="51"/>
    </location>
</feature>
<evidence type="ECO:0000256" key="4">
    <source>
        <dbReference type="SAM" id="MobiDB-lite"/>
    </source>
</evidence>
<evidence type="ECO:0000256" key="1">
    <source>
        <dbReference type="ARBA" id="ARBA00037349"/>
    </source>
</evidence>
<protein>
    <recommendedName>
        <fullName evidence="5">TFIIS N-terminal domain-containing protein</fullName>
    </recommendedName>
</protein>
<dbReference type="InterPro" id="IPR035441">
    <property type="entry name" value="TFIIS/LEDGF_dom_sf"/>
</dbReference>
<organism evidence="6 7">
    <name type="scientific">Jaminaea rosea</name>
    <dbReference type="NCBI Taxonomy" id="1569628"/>
    <lineage>
        <taxon>Eukaryota</taxon>
        <taxon>Fungi</taxon>
        <taxon>Dikarya</taxon>
        <taxon>Basidiomycota</taxon>
        <taxon>Ustilaginomycotina</taxon>
        <taxon>Exobasidiomycetes</taxon>
        <taxon>Microstromatales</taxon>
        <taxon>Microstromatales incertae sedis</taxon>
        <taxon>Jaminaea</taxon>
    </lineage>
</organism>
<accession>A0A316UJ17</accession>
<dbReference type="PANTHER" id="PTHR46010:SF1">
    <property type="entry name" value="PROTEIN IWS1 HOMOLOG"/>
    <property type="match status" value="1"/>
</dbReference>
<comment type="similarity">
    <text evidence="2">Belongs to the IWS1 family.</text>
</comment>
<dbReference type="GO" id="GO:0005634">
    <property type="term" value="C:nucleus"/>
    <property type="evidence" value="ECO:0007669"/>
    <property type="project" value="UniProtKB-SubCell"/>
</dbReference>
<feature type="compositionally biased region" description="Basic and acidic residues" evidence="4">
    <location>
        <begin position="12"/>
        <end position="21"/>
    </location>
</feature>
<dbReference type="Gene3D" id="1.20.930.10">
    <property type="entry name" value="Conserved domain common to transcription factors TFIIS, elongin A, CRSP70"/>
    <property type="match status" value="1"/>
</dbReference>
<dbReference type="OrthoDB" id="21124at2759"/>
<comment type="function">
    <text evidence="1">Transcription factor involved in RNA polymerase II transcription regulation. May function in both SPT15/TBP post-recruitment and recruitment steps of transcription.</text>
</comment>
<feature type="compositionally biased region" description="Acidic residues" evidence="4">
    <location>
        <begin position="42"/>
        <end position="51"/>
    </location>
</feature>
<dbReference type="InterPro" id="IPR051037">
    <property type="entry name" value="RNAPII_TF_IWS1"/>
</dbReference>
<dbReference type="Pfam" id="PF08711">
    <property type="entry name" value="Med26"/>
    <property type="match status" value="1"/>
</dbReference>
<dbReference type="PROSITE" id="PS51319">
    <property type="entry name" value="TFIIS_N"/>
    <property type="match status" value="1"/>
</dbReference>
<dbReference type="GeneID" id="37028849"/>
<keyword evidence="7" id="KW-1185">Reference proteome</keyword>
<dbReference type="InterPro" id="IPR017923">
    <property type="entry name" value="TFIIS_N"/>
</dbReference>
<proteinExistence type="inferred from homology"/>
<dbReference type="AlphaFoldDB" id="A0A316UJ17"/>
<sequence>MLTPLSSPHPRPPIERRKNLDTRINTALKAGKRKPKRRTKDDGEDLDPAADAEVAELRSAMLNAADDDVLSNEDRKPALAKLRLLPRVVDGLQKQHWQQSIFDSNLLEAVRRFLEPLPDKSLPALNIQRELFKGLEKLSPAIDTISLKMSGLGKVVIFYSRNRRVEPDLRRRADRLIEAWSRPILKRSASYRAMEIPKAAAPYLPSTARLLDSQSQAASQSQGQIDQSRRNVHIPQPVAGGFKVAPRSLVGAGSGGEGEAGDASLRAANLGRERLNAFKRKVREAKR</sequence>
<evidence type="ECO:0000256" key="2">
    <source>
        <dbReference type="ARBA" id="ARBA00037992"/>
    </source>
</evidence>
<keyword evidence="3" id="KW-0539">Nucleus</keyword>
<name>A0A316UJ17_9BASI</name>
<evidence type="ECO:0000256" key="3">
    <source>
        <dbReference type="PROSITE-ProRule" id="PRU00649"/>
    </source>
</evidence>
<feature type="domain" description="TFIIS N-terminal" evidence="5">
    <location>
        <begin position="108"/>
        <end position="187"/>
    </location>
</feature>